<dbReference type="AlphaFoldDB" id="A0A0F9KNR4"/>
<dbReference type="InterPro" id="IPR002575">
    <property type="entry name" value="Aminoglycoside_PTrfase"/>
</dbReference>
<sequence length="143" mass="16410">MLIHGDFHANNVIVNKKQELVVLDWSNVTINDYRIDLAFTITTAEGVGGFELKSIIINLYEQIRSIKVNDIEFFMILSNFFNLLRIYSGVHNPEITGENEETKNSFRDELGSYISYLHDLIHTETGISVKTLKDILKTKKTSK</sequence>
<dbReference type="SUPFAM" id="SSF56112">
    <property type="entry name" value="Protein kinase-like (PK-like)"/>
    <property type="match status" value="1"/>
</dbReference>
<comment type="caution">
    <text evidence="2">The sequence shown here is derived from an EMBL/GenBank/DDBJ whole genome shotgun (WGS) entry which is preliminary data.</text>
</comment>
<gene>
    <name evidence="2" type="ORF">LCGC14_1380220</name>
</gene>
<dbReference type="EMBL" id="LAZR01008811">
    <property type="protein sequence ID" value="KKM76426.1"/>
    <property type="molecule type" value="Genomic_DNA"/>
</dbReference>
<dbReference type="InterPro" id="IPR011009">
    <property type="entry name" value="Kinase-like_dom_sf"/>
</dbReference>
<organism evidence="2">
    <name type="scientific">marine sediment metagenome</name>
    <dbReference type="NCBI Taxonomy" id="412755"/>
    <lineage>
        <taxon>unclassified sequences</taxon>
        <taxon>metagenomes</taxon>
        <taxon>ecological metagenomes</taxon>
    </lineage>
</organism>
<dbReference type="Pfam" id="PF01636">
    <property type="entry name" value="APH"/>
    <property type="match status" value="1"/>
</dbReference>
<proteinExistence type="predicted"/>
<accession>A0A0F9KNR4</accession>
<evidence type="ECO:0000313" key="2">
    <source>
        <dbReference type="EMBL" id="KKM76426.1"/>
    </source>
</evidence>
<evidence type="ECO:0000259" key="1">
    <source>
        <dbReference type="Pfam" id="PF01636"/>
    </source>
</evidence>
<dbReference type="Gene3D" id="3.90.1200.10">
    <property type="match status" value="1"/>
</dbReference>
<reference evidence="2" key="1">
    <citation type="journal article" date="2015" name="Nature">
        <title>Complex archaea that bridge the gap between prokaryotes and eukaryotes.</title>
        <authorList>
            <person name="Spang A."/>
            <person name="Saw J.H."/>
            <person name="Jorgensen S.L."/>
            <person name="Zaremba-Niedzwiedzka K."/>
            <person name="Martijn J."/>
            <person name="Lind A.E."/>
            <person name="van Eijk R."/>
            <person name="Schleper C."/>
            <person name="Guy L."/>
            <person name="Ettema T.J."/>
        </authorList>
    </citation>
    <scope>NUCLEOTIDE SEQUENCE</scope>
</reference>
<name>A0A0F9KNR4_9ZZZZ</name>
<protein>
    <recommendedName>
        <fullName evidence="1">Aminoglycoside phosphotransferase domain-containing protein</fullName>
    </recommendedName>
</protein>
<feature type="domain" description="Aminoglycoside phosphotransferase" evidence="1">
    <location>
        <begin position="2"/>
        <end position="42"/>
    </location>
</feature>